<dbReference type="OrthoDB" id="6365358at2759"/>
<gene>
    <name evidence="2" type="ORF">EVAR_73843_1</name>
</gene>
<organism evidence="2 3">
    <name type="scientific">Eumeta variegata</name>
    <name type="common">Bagworm moth</name>
    <name type="synonym">Eumeta japonica</name>
    <dbReference type="NCBI Taxonomy" id="151549"/>
    <lineage>
        <taxon>Eukaryota</taxon>
        <taxon>Metazoa</taxon>
        <taxon>Ecdysozoa</taxon>
        <taxon>Arthropoda</taxon>
        <taxon>Hexapoda</taxon>
        <taxon>Insecta</taxon>
        <taxon>Pterygota</taxon>
        <taxon>Neoptera</taxon>
        <taxon>Endopterygota</taxon>
        <taxon>Lepidoptera</taxon>
        <taxon>Glossata</taxon>
        <taxon>Ditrysia</taxon>
        <taxon>Tineoidea</taxon>
        <taxon>Psychidae</taxon>
        <taxon>Oiketicinae</taxon>
        <taxon>Eumeta</taxon>
    </lineage>
</organism>
<feature type="compositionally biased region" description="Basic and acidic residues" evidence="1">
    <location>
        <begin position="73"/>
        <end position="83"/>
    </location>
</feature>
<proteinExistence type="predicted"/>
<feature type="region of interest" description="Disordered" evidence="1">
    <location>
        <begin position="44"/>
        <end position="83"/>
    </location>
</feature>
<evidence type="ECO:0000256" key="1">
    <source>
        <dbReference type="SAM" id="MobiDB-lite"/>
    </source>
</evidence>
<dbReference type="AlphaFoldDB" id="A0A4C1SIM5"/>
<comment type="caution">
    <text evidence="2">The sequence shown here is derived from an EMBL/GenBank/DDBJ whole genome shotgun (WGS) entry which is preliminary data.</text>
</comment>
<accession>A0A4C1SIM5</accession>
<dbReference type="Proteomes" id="UP000299102">
    <property type="component" value="Unassembled WGS sequence"/>
</dbReference>
<evidence type="ECO:0000313" key="2">
    <source>
        <dbReference type="EMBL" id="GBP02023.1"/>
    </source>
</evidence>
<evidence type="ECO:0000313" key="3">
    <source>
        <dbReference type="Proteomes" id="UP000299102"/>
    </source>
</evidence>
<reference evidence="2 3" key="1">
    <citation type="journal article" date="2019" name="Commun. Biol.">
        <title>The bagworm genome reveals a unique fibroin gene that provides high tensile strength.</title>
        <authorList>
            <person name="Kono N."/>
            <person name="Nakamura H."/>
            <person name="Ohtoshi R."/>
            <person name="Tomita M."/>
            <person name="Numata K."/>
            <person name="Arakawa K."/>
        </authorList>
    </citation>
    <scope>NUCLEOTIDE SEQUENCE [LARGE SCALE GENOMIC DNA]</scope>
</reference>
<sequence>MRKYVCLNVLFNYPPTLYLPPQSQLASLLKTAEELRIKGLSDIRWNNKDEPPDCQTGAVTTTTQPPAPRQHRRDAGSDAEARAGDKFNVNGELRFFSFSVAISWHDFGPLRSSR</sequence>
<dbReference type="EMBL" id="BGZK01003508">
    <property type="protein sequence ID" value="GBP02023.1"/>
    <property type="molecule type" value="Genomic_DNA"/>
</dbReference>
<name>A0A4C1SIM5_EUMVA</name>
<keyword evidence="3" id="KW-1185">Reference proteome</keyword>
<protein>
    <submittedName>
        <fullName evidence="2">Uncharacterized protein</fullName>
    </submittedName>
</protein>